<evidence type="ECO:0000313" key="5">
    <source>
        <dbReference type="EMBL" id="KAJ0208291.1"/>
    </source>
</evidence>
<sequence>MAGFATLCFFAPPVTFSTNQSHNSVIFNDSHHRMVSRGSMRTRRKSFALGNDSLGDFGARDPFPAEIETNFSDRVGLLDTEHRILIPNVAAMSLAQQECTPITHLQSPISEDDAQQLLRKVIGWRLVNQDGKLKLQCLWKLRDFECGVELINRIFTVVKSTGHLPNLHLEPPNQVRAELWTSSIGGLSMNDFIVAAKIDDIKTSDLVPRKRAWA</sequence>
<gene>
    <name evidence="5" type="ORF">LSAT_V11C500245110</name>
</gene>
<dbReference type="Proteomes" id="UP000235145">
    <property type="component" value="Unassembled WGS sequence"/>
</dbReference>
<name>A0A9R1VL27_LACSA</name>
<dbReference type="EMBL" id="NBSK02000005">
    <property type="protein sequence ID" value="KAJ0208291.1"/>
    <property type="molecule type" value="Genomic_DNA"/>
</dbReference>
<evidence type="ECO:0000256" key="2">
    <source>
        <dbReference type="ARBA" id="ARBA00006472"/>
    </source>
</evidence>
<keyword evidence="4" id="KW-0456">Lyase</keyword>
<evidence type="ECO:0000313" key="6">
    <source>
        <dbReference type="Proteomes" id="UP000235145"/>
    </source>
</evidence>
<dbReference type="GO" id="GO:0008124">
    <property type="term" value="F:4-alpha-hydroxytetrahydrobiopterin dehydratase activity"/>
    <property type="evidence" value="ECO:0000318"/>
    <property type="project" value="GO_Central"/>
</dbReference>
<evidence type="ECO:0000256" key="4">
    <source>
        <dbReference type="ARBA" id="ARBA00023239"/>
    </source>
</evidence>
<dbReference type="Pfam" id="PF01329">
    <property type="entry name" value="Pterin_4a"/>
    <property type="match status" value="1"/>
</dbReference>
<reference evidence="5 6" key="1">
    <citation type="journal article" date="2017" name="Nat. Commun.">
        <title>Genome assembly with in vitro proximity ligation data and whole-genome triplication in lettuce.</title>
        <authorList>
            <person name="Reyes-Chin-Wo S."/>
            <person name="Wang Z."/>
            <person name="Yang X."/>
            <person name="Kozik A."/>
            <person name="Arikit S."/>
            <person name="Song C."/>
            <person name="Xia L."/>
            <person name="Froenicke L."/>
            <person name="Lavelle D.O."/>
            <person name="Truco M.J."/>
            <person name="Xia R."/>
            <person name="Zhu S."/>
            <person name="Xu C."/>
            <person name="Xu H."/>
            <person name="Xu X."/>
            <person name="Cox K."/>
            <person name="Korf I."/>
            <person name="Meyers B.C."/>
            <person name="Michelmore R.W."/>
        </authorList>
    </citation>
    <scope>NUCLEOTIDE SEQUENCE [LARGE SCALE GENOMIC DNA]</scope>
    <source>
        <strain evidence="6">cv. Salinas</strain>
        <tissue evidence="5">Seedlings</tissue>
    </source>
</reference>
<dbReference type="InterPro" id="IPR001533">
    <property type="entry name" value="Pterin_deHydtase"/>
</dbReference>
<dbReference type="GO" id="GO:0009536">
    <property type="term" value="C:plastid"/>
    <property type="evidence" value="ECO:0000318"/>
    <property type="project" value="GO_Central"/>
</dbReference>
<dbReference type="PANTHER" id="PTHR12599:SF8">
    <property type="entry name" value="PTERIN-4-ALPHA-CARBINOLAMINE DEHYDRATASE, CHLOROPLASTIC-RELATED"/>
    <property type="match status" value="1"/>
</dbReference>
<evidence type="ECO:0000256" key="1">
    <source>
        <dbReference type="ARBA" id="ARBA00001554"/>
    </source>
</evidence>
<comment type="catalytic activity">
    <reaction evidence="1">
        <text>(4aS,6R)-4a-hydroxy-L-erythro-5,6,7,8-tetrahydrobiopterin = (6R)-L-erythro-6,7-dihydrobiopterin + H2O</text>
        <dbReference type="Rhea" id="RHEA:11920"/>
        <dbReference type="ChEBI" id="CHEBI:15377"/>
        <dbReference type="ChEBI" id="CHEBI:15642"/>
        <dbReference type="ChEBI" id="CHEBI:43120"/>
        <dbReference type="EC" id="4.2.1.96"/>
    </reaction>
</comment>
<evidence type="ECO:0000256" key="3">
    <source>
        <dbReference type="ARBA" id="ARBA00013252"/>
    </source>
</evidence>
<dbReference type="SUPFAM" id="SSF55248">
    <property type="entry name" value="PCD-like"/>
    <property type="match status" value="1"/>
</dbReference>
<protein>
    <recommendedName>
        <fullName evidence="3">4a-hydroxytetrahydrobiopterin dehydratase</fullName>
        <ecNumber evidence="3">4.2.1.96</ecNumber>
    </recommendedName>
</protein>
<dbReference type="PANTHER" id="PTHR12599">
    <property type="entry name" value="PTERIN-4-ALPHA-CARBINOLAMINE DEHYDRATASE"/>
    <property type="match status" value="1"/>
</dbReference>
<accession>A0A9R1VL27</accession>
<dbReference type="InterPro" id="IPR036428">
    <property type="entry name" value="PCD_sf"/>
</dbReference>
<proteinExistence type="inferred from homology"/>
<dbReference type="GO" id="GO:0006729">
    <property type="term" value="P:tetrahydrobiopterin biosynthetic process"/>
    <property type="evidence" value="ECO:0007669"/>
    <property type="project" value="InterPro"/>
</dbReference>
<keyword evidence="6" id="KW-1185">Reference proteome</keyword>
<dbReference type="AlphaFoldDB" id="A0A9R1VL27"/>
<dbReference type="Gramene" id="rna-gnl|WGS:NBSK|LSAT_5X45400_mrna">
    <property type="protein sequence ID" value="cds-PLY93537.1"/>
    <property type="gene ID" value="gene-LSAT_5X45400"/>
</dbReference>
<comment type="caution">
    <text evidence="5">The sequence shown here is derived from an EMBL/GenBank/DDBJ whole genome shotgun (WGS) entry which is preliminary data.</text>
</comment>
<organism evidence="5 6">
    <name type="scientific">Lactuca sativa</name>
    <name type="common">Garden lettuce</name>
    <dbReference type="NCBI Taxonomy" id="4236"/>
    <lineage>
        <taxon>Eukaryota</taxon>
        <taxon>Viridiplantae</taxon>
        <taxon>Streptophyta</taxon>
        <taxon>Embryophyta</taxon>
        <taxon>Tracheophyta</taxon>
        <taxon>Spermatophyta</taxon>
        <taxon>Magnoliopsida</taxon>
        <taxon>eudicotyledons</taxon>
        <taxon>Gunneridae</taxon>
        <taxon>Pentapetalae</taxon>
        <taxon>asterids</taxon>
        <taxon>campanulids</taxon>
        <taxon>Asterales</taxon>
        <taxon>Asteraceae</taxon>
        <taxon>Cichorioideae</taxon>
        <taxon>Cichorieae</taxon>
        <taxon>Lactucinae</taxon>
        <taxon>Lactuca</taxon>
    </lineage>
</organism>
<dbReference type="OrthoDB" id="277398at2759"/>
<dbReference type="EC" id="4.2.1.96" evidence="3"/>
<comment type="similarity">
    <text evidence="2">Belongs to the pterin-4-alpha-carbinolamine dehydratase family.</text>
</comment>
<dbReference type="Gene3D" id="3.30.1360.20">
    <property type="entry name" value="Transcriptional coactivator/pterin dehydratase"/>
    <property type="match status" value="1"/>
</dbReference>